<keyword evidence="1" id="KW-0677">Repeat</keyword>
<dbReference type="GO" id="GO:0005886">
    <property type="term" value="C:plasma membrane"/>
    <property type="evidence" value="ECO:0007669"/>
    <property type="project" value="TreeGrafter"/>
</dbReference>
<dbReference type="CDD" id="cd06721">
    <property type="entry name" value="PDZ1_syntenin-like"/>
    <property type="match status" value="1"/>
</dbReference>
<dbReference type="InterPro" id="IPR051230">
    <property type="entry name" value="APP-Binding"/>
</dbReference>
<feature type="domain" description="PDZ" evidence="2">
    <location>
        <begin position="114"/>
        <end position="193"/>
    </location>
</feature>
<dbReference type="SMART" id="SM00228">
    <property type="entry name" value="PDZ"/>
    <property type="match status" value="2"/>
</dbReference>
<dbReference type="SUPFAM" id="SSF50156">
    <property type="entry name" value="PDZ domain-like"/>
    <property type="match status" value="2"/>
</dbReference>
<organism evidence="3 4">
    <name type="scientific">Capsaspora owczarzaki (strain ATCC 30864)</name>
    <dbReference type="NCBI Taxonomy" id="595528"/>
    <lineage>
        <taxon>Eukaryota</taxon>
        <taxon>Filasterea</taxon>
        <taxon>Capsaspora</taxon>
    </lineage>
</organism>
<reference evidence="4" key="1">
    <citation type="submission" date="2011-02" db="EMBL/GenBank/DDBJ databases">
        <title>The Genome Sequence of Capsaspora owczarzaki ATCC 30864.</title>
        <authorList>
            <person name="Russ C."/>
            <person name="Cuomo C."/>
            <person name="Burger G."/>
            <person name="Gray M.W."/>
            <person name="Holland P.W.H."/>
            <person name="King N."/>
            <person name="Lang F.B.F."/>
            <person name="Roger A.J."/>
            <person name="Ruiz-Trillo I."/>
            <person name="Young S.K."/>
            <person name="Zeng Q."/>
            <person name="Gargeya S."/>
            <person name="Alvarado L."/>
            <person name="Berlin A."/>
            <person name="Chapman S.B."/>
            <person name="Chen Z."/>
            <person name="Freedman E."/>
            <person name="Gellesch M."/>
            <person name="Goldberg J."/>
            <person name="Griggs A."/>
            <person name="Gujja S."/>
            <person name="Heilman E."/>
            <person name="Heiman D."/>
            <person name="Howarth C."/>
            <person name="Mehta T."/>
            <person name="Neiman D."/>
            <person name="Pearson M."/>
            <person name="Roberts A."/>
            <person name="Saif S."/>
            <person name="Shea T."/>
            <person name="Shenoy N."/>
            <person name="Sisk P."/>
            <person name="Stolte C."/>
            <person name="Sykes S."/>
            <person name="White J."/>
            <person name="Yandava C."/>
            <person name="Haas B."/>
            <person name="Nusbaum C."/>
            <person name="Birren B."/>
        </authorList>
    </citation>
    <scope>NUCLEOTIDE SEQUENCE</scope>
    <source>
        <strain evidence="4">ATCC 30864</strain>
    </source>
</reference>
<evidence type="ECO:0000313" key="4">
    <source>
        <dbReference type="Proteomes" id="UP000008743"/>
    </source>
</evidence>
<dbReference type="PROSITE" id="PS50106">
    <property type="entry name" value="PDZ"/>
    <property type="match status" value="2"/>
</dbReference>
<dbReference type="Proteomes" id="UP000008743">
    <property type="component" value="Unassembled WGS sequence"/>
</dbReference>
<dbReference type="GO" id="GO:0005737">
    <property type="term" value="C:cytoplasm"/>
    <property type="evidence" value="ECO:0007669"/>
    <property type="project" value="TreeGrafter"/>
</dbReference>
<evidence type="ECO:0000313" key="3">
    <source>
        <dbReference type="EMBL" id="KJE91712.1"/>
    </source>
</evidence>
<dbReference type="eggNOG" id="KOG0849">
    <property type="taxonomic scope" value="Eukaryota"/>
</dbReference>
<gene>
    <name evidence="3" type="ORF">CAOG_008633</name>
</gene>
<dbReference type="Gene3D" id="2.30.42.10">
    <property type="match status" value="2"/>
</dbReference>
<dbReference type="EMBL" id="KE346363">
    <property type="protein sequence ID" value="KJE91712.1"/>
    <property type="molecule type" value="Genomic_DNA"/>
</dbReference>
<evidence type="ECO:0000256" key="1">
    <source>
        <dbReference type="ARBA" id="ARBA00022737"/>
    </source>
</evidence>
<sequence>MSLYPTIESLTMSNMAQAQAGFVQNVQGAITAASHGQPSQAILPAGSLYAGLYSDIGLDDYMGISLALAEQQNSMQLAQNQPKQLAEKNPNNAVALTQAQAGFKRAEVKNGVRQVSICKDAAGKIGITVQAINKGVFVSCVWKNSSAALAGIRVGDQIIQIDSETVAGYSNDKILKIFKNANPARIDIVLRDRPFERTITLTKNSTDHLGFVFKKGKITQIAAETSAARNGLLTEHHFLEVNGVNVIGLDDEAIGREIHAAGDIVTLTVMPSVIFETMMKNLSTSTIRKFMDHSVPDL</sequence>
<dbReference type="InterPro" id="IPR001478">
    <property type="entry name" value="PDZ"/>
</dbReference>
<accession>A0A0D2VN74</accession>
<dbReference type="OMA" id="GIHEYQD"/>
<dbReference type="AlphaFoldDB" id="A0A0D2VN74"/>
<dbReference type="FunFam" id="2.30.42.10:FF:000043">
    <property type="entry name" value="Syntenin-1 isoform X1"/>
    <property type="match status" value="1"/>
</dbReference>
<dbReference type="STRING" id="595528.A0A0D2VN74"/>
<evidence type="ECO:0000259" key="2">
    <source>
        <dbReference type="PROSITE" id="PS50106"/>
    </source>
</evidence>
<protein>
    <recommendedName>
        <fullName evidence="2">PDZ domain-containing protein</fullName>
    </recommendedName>
</protein>
<proteinExistence type="predicted"/>
<keyword evidence="4" id="KW-1185">Reference proteome</keyword>
<dbReference type="InParanoid" id="A0A0D2VN74"/>
<dbReference type="PhylomeDB" id="A0A0D2VN74"/>
<feature type="domain" description="PDZ" evidence="2">
    <location>
        <begin position="198"/>
        <end position="273"/>
    </location>
</feature>
<dbReference type="PANTHER" id="PTHR12345:SF3">
    <property type="entry name" value="PDZ DOMAIN-CONTAINING PROTEIN"/>
    <property type="match status" value="1"/>
</dbReference>
<dbReference type="OrthoDB" id="10059177at2759"/>
<dbReference type="RefSeq" id="XP_011270244.1">
    <property type="nucleotide sequence ID" value="XM_011271942.1"/>
</dbReference>
<dbReference type="PANTHER" id="PTHR12345">
    <property type="entry name" value="SYNTENIN RELATED"/>
    <property type="match status" value="1"/>
</dbReference>
<dbReference type="InterPro" id="IPR036034">
    <property type="entry name" value="PDZ_sf"/>
</dbReference>
<dbReference type="Pfam" id="PF00595">
    <property type="entry name" value="PDZ"/>
    <property type="match status" value="1"/>
</dbReference>
<dbReference type="CDD" id="cd06794">
    <property type="entry name" value="PDZ2_syntenin-like"/>
    <property type="match status" value="1"/>
</dbReference>
<name>A0A0D2VN74_CAPO3</name>